<evidence type="ECO:0000313" key="3">
    <source>
        <dbReference type="EMBL" id="GMH47211.1"/>
    </source>
</evidence>
<keyword evidence="2" id="KW-0732">Signal</keyword>
<proteinExistence type="predicted"/>
<keyword evidence="4" id="KW-1185">Reference proteome</keyword>
<feature type="transmembrane region" description="Helical" evidence="1">
    <location>
        <begin position="92"/>
        <end position="115"/>
    </location>
</feature>
<evidence type="ECO:0008006" key="5">
    <source>
        <dbReference type="Google" id="ProtNLM"/>
    </source>
</evidence>
<accession>A0A9W6Z809</accession>
<dbReference type="Proteomes" id="UP001165082">
    <property type="component" value="Unassembled WGS sequence"/>
</dbReference>
<name>A0A9W6Z809_9STRA</name>
<reference evidence="3" key="1">
    <citation type="submission" date="2022-07" db="EMBL/GenBank/DDBJ databases">
        <title>Genome analysis of Parmales, a sister group of diatoms, reveals the evolutionary specialization of diatoms from phago-mixotrophs to photoautotrophs.</title>
        <authorList>
            <person name="Ban H."/>
            <person name="Sato S."/>
            <person name="Yoshikawa S."/>
            <person name="Kazumasa Y."/>
            <person name="Nakamura Y."/>
            <person name="Ichinomiya M."/>
            <person name="Saitoh K."/>
            <person name="Sato N."/>
            <person name="Blanc-Mathieu R."/>
            <person name="Endo H."/>
            <person name="Kuwata A."/>
            <person name="Ogata H."/>
        </authorList>
    </citation>
    <scope>NUCLEOTIDE SEQUENCE</scope>
</reference>
<organism evidence="3 4">
    <name type="scientific">Triparma retinervis</name>
    <dbReference type="NCBI Taxonomy" id="2557542"/>
    <lineage>
        <taxon>Eukaryota</taxon>
        <taxon>Sar</taxon>
        <taxon>Stramenopiles</taxon>
        <taxon>Ochrophyta</taxon>
        <taxon>Bolidophyceae</taxon>
        <taxon>Parmales</taxon>
        <taxon>Triparmaceae</taxon>
        <taxon>Triparma</taxon>
    </lineage>
</organism>
<dbReference type="OrthoDB" id="196936at2759"/>
<evidence type="ECO:0000313" key="4">
    <source>
        <dbReference type="Proteomes" id="UP001165082"/>
    </source>
</evidence>
<dbReference type="AlphaFoldDB" id="A0A9W6Z809"/>
<comment type="caution">
    <text evidence="3">The sequence shown here is derived from an EMBL/GenBank/DDBJ whole genome shotgun (WGS) entry which is preliminary data.</text>
</comment>
<gene>
    <name evidence="3" type="ORF">TrRE_jg2694</name>
</gene>
<feature type="signal peptide" evidence="2">
    <location>
        <begin position="1"/>
        <end position="22"/>
    </location>
</feature>
<feature type="chain" id="PRO_5040768199" description="Transmembrane protein" evidence="2">
    <location>
        <begin position="23"/>
        <end position="117"/>
    </location>
</feature>
<sequence length="117" mass="12962">MNSRATFLLLAVLGTLLSTVSAFSPLSFVPSTTLKQSNVMTRARLPELALSARGSKGGTKREDLSAIETRDMTRQEMLDYNKESEDIMNSELTLMTGFSLLVSVPILYLCWVAYFSD</sequence>
<evidence type="ECO:0000256" key="1">
    <source>
        <dbReference type="SAM" id="Phobius"/>
    </source>
</evidence>
<evidence type="ECO:0000256" key="2">
    <source>
        <dbReference type="SAM" id="SignalP"/>
    </source>
</evidence>
<keyword evidence="1" id="KW-1133">Transmembrane helix</keyword>
<keyword evidence="1" id="KW-0812">Transmembrane</keyword>
<keyword evidence="1" id="KW-0472">Membrane</keyword>
<dbReference type="EMBL" id="BRXZ01001831">
    <property type="protein sequence ID" value="GMH47211.1"/>
    <property type="molecule type" value="Genomic_DNA"/>
</dbReference>
<protein>
    <recommendedName>
        <fullName evidence="5">Transmembrane protein</fullName>
    </recommendedName>
</protein>